<feature type="transmembrane region" description="Helical" evidence="1">
    <location>
        <begin position="77"/>
        <end position="97"/>
    </location>
</feature>
<gene>
    <name evidence="2" type="ORF">EV653_6936</name>
</gene>
<keyword evidence="1" id="KW-0472">Membrane</keyword>
<evidence type="ECO:0000313" key="2">
    <source>
        <dbReference type="EMBL" id="TDW66903.1"/>
    </source>
</evidence>
<sequence>MQDAQGIVNLMLVVVLGLIPVALVTLIVGRWRSQRFVLKWAQAAGILSAALSTGYLLAGAACLILESRTPTPTYPLFLLPVGGVALATSLAILVTTIRTRWRMG</sequence>
<evidence type="ECO:0000313" key="3">
    <source>
        <dbReference type="Proteomes" id="UP000295146"/>
    </source>
</evidence>
<dbReference type="EMBL" id="SODP01000003">
    <property type="protein sequence ID" value="TDW66903.1"/>
    <property type="molecule type" value="Genomic_DNA"/>
</dbReference>
<keyword evidence="3" id="KW-1185">Reference proteome</keyword>
<reference evidence="2 3" key="1">
    <citation type="submission" date="2019-03" db="EMBL/GenBank/DDBJ databases">
        <title>Genomic Encyclopedia of Type Strains, Phase III (KMG-III): the genomes of soil and plant-associated and newly described type strains.</title>
        <authorList>
            <person name="Whitman W."/>
        </authorList>
    </citation>
    <scope>NUCLEOTIDE SEQUENCE [LARGE SCALE GENOMIC DNA]</scope>
    <source>
        <strain evidence="2 3">VKM Ac-2573</strain>
    </source>
</reference>
<dbReference type="RefSeq" id="WP_134109195.1">
    <property type="nucleotide sequence ID" value="NZ_SODP01000003.1"/>
</dbReference>
<name>A0A4R8C0A3_9ACTN</name>
<keyword evidence="1" id="KW-1133">Transmembrane helix</keyword>
<protein>
    <submittedName>
        <fullName evidence="2">Uncharacterized protein</fullName>
    </submittedName>
</protein>
<accession>A0A4R8C0A3</accession>
<feature type="transmembrane region" description="Helical" evidence="1">
    <location>
        <begin position="40"/>
        <end position="65"/>
    </location>
</feature>
<comment type="caution">
    <text evidence="2">The sequence shown here is derived from an EMBL/GenBank/DDBJ whole genome shotgun (WGS) entry which is preliminary data.</text>
</comment>
<evidence type="ECO:0000256" key="1">
    <source>
        <dbReference type="SAM" id="Phobius"/>
    </source>
</evidence>
<organism evidence="2 3">
    <name type="scientific">Kribbella pratensis</name>
    <dbReference type="NCBI Taxonomy" id="2512112"/>
    <lineage>
        <taxon>Bacteria</taxon>
        <taxon>Bacillati</taxon>
        <taxon>Actinomycetota</taxon>
        <taxon>Actinomycetes</taxon>
        <taxon>Propionibacteriales</taxon>
        <taxon>Kribbellaceae</taxon>
        <taxon>Kribbella</taxon>
    </lineage>
</organism>
<dbReference type="AlphaFoldDB" id="A0A4R8C0A3"/>
<keyword evidence="1" id="KW-0812">Transmembrane</keyword>
<proteinExistence type="predicted"/>
<dbReference type="OrthoDB" id="3829945at2"/>
<feature type="transmembrane region" description="Helical" evidence="1">
    <location>
        <begin position="6"/>
        <end position="28"/>
    </location>
</feature>
<dbReference type="Proteomes" id="UP000295146">
    <property type="component" value="Unassembled WGS sequence"/>
</dbReference>